<evidence type="ECO:0000313" key="1">
    <source>
        <dbReference type="EMBL" id="GAA2121102.1"/>
    </source>
</evidence>
<name>A0ABN2Y3N3_9ACTN</name>
<sequence length="60" mass="6456">MGQGALLPVDEPLTDSGRGLRLSLQGLSTWFERHGSGIVAAQEAYDRRQDGDAQADELIS</sequence>
<organism evidence="1 2">
    <name type="scientific">Actinomadura napierensis</name>
    <dbReference type="NCBI Taxonomy" id="267854"/>
    <lineage>
        <taxon>Bacteria</taxon>
        <taxon>Bacillati</taxon>
        <taxon>Actinomycetota</taxon>
        <taxon>Actinomycetes</taxon>
        <taxon>Streptosporangiales</taxon>
        <taxon>Thermomonosporaceae</taxon>
        <taxon>Actinomadura</taxon>
    </lineage>
</organism>
<keyword evidence="2" id="KW-1185">Reference proteome</keyword>
<accession>A0ABN2Y3N3</accession>
<proteinExistence type="predicted"/>
<dbReference type="Proteomes" id="UP001501020">
    <property type="component" value="Unassembled WGS sequence"/>
</dbReference>
<dbReference type="EMBL" id="BAAAMR010000003">
    <property type="protein sequence ID" value="GAA2121102.1"/>
    <property type="molecule type" value="Genomic_DNA"/>
</dbReference>
<reference evidence="1 2" key="1">
    <citation type="journal article" date="2019" name="Int. J. Syst. Evol. Microbiol.">
        <title>The Global Catalogue of Microorganisms (GCM) 10K type strain sequencing project: providing services to taxonomists for standard genome sequencing and annotation.</title>
        <authorList>
            <consortium name="The Broad Institute Genomics Platform"/>
            <consortium name="The Broad Institute Genome Sequencing Center for Infectious Disease"/>
            <person name="Wu L."/>
            <person name="Ma J."/>
        </authorList>
    </citation>
    <scope>NUCLEOTIDE SEQUENCE [LARGE SCALE GENOMIC DNA]</scope>
    <source>
        <strain evidence="1 2">JCM 13850</strain>
    </source>
</reference>
<evidence type="ECO:0008006" key="3">
    <source>
        <dbReference type="Google" id="ProtNLM"/>
    </source>
</evidence>
<evidence type="ECO:0000313" key="2">
    <source>
        <dbReference type="Proteomes" id="UP001501020"/>
    </source>
</evidence>
<protein>
    <recommendedName>
        <fullName evidence="3">Transcriptional regulator</fullName>
    </recommendedName>
</protein>
<comment type="caution">
    <text evidence="1">The sequence shown here is derived from an EMBL/GenBank/DDBJ whole genome shotgun (WGS) entry which is preliminary data.</text>
</comment>
<gene>
    <name evidence="1" type="ORF">GCM10009727_06310</name>
</gene>
<dbReference type="RefSeq" id="WP_344261176.1">
    <property type="nucleotide sequence ID" value="NZ_BAAAMR010000003.1"/>
</dbReference>